<evidence type="ECO:0000256" key="2">
    <source>
        <dbReference type="ARBA" id="ARBA00023043"/>
    </source>
</evidence>
<dbReference type="PANTHER" id="PTHR24126:SF14">
    <property type="entry name" value="ANK_REP_REGION DOMAIN-CONTAINING PROTEIN"/>
    <property type="match status" value="1"/>
</dbReference>
<dbReference type="PRINTS" id="PR01415">
    <property type="entry name" value="ANKYRIN"/>
</dbReference>
<dbReference type="EMBL" id="LNZA01000001">
    <property type="protein sequence ID" value="KTD73486.1"/>
    <property type="molecule type" value="Genomic_DNA"/>
</dbReference>
<gene>
    <name evidence="6" type="primary">gph</name>
    <name evidence="6" type="ORF">Ltuc_1333</name>
</gene>
<feature type="compositionally biased region" description="Basic and acidic residues" evidence="4">
    <location>
        <begin position="1272"/>
        <end position="1299"/>
    </location>
</feature>
<sequence length="1309" mass="151019">MDERREKLSESSKGTSSSTNNVIYVKREDIEYVFNSWLKEPYIKVNSDVAFDAQMQKEKMLFPRLDLSLESYSKSKFYTERSKSGVLVHSAQLCDIMIDKWGKVNRPNHGLGHTLRTAAYIPMVVEEFKKHHPEYEHLKEEDIKKIQYLALFSIVGRLNECGWADSLTTYSYFRWRSGEIFYDYMMQTIEGEPRYKSLGFKDEEEVNHYKQQLLEMGEPNNKDPIHVILNTAHKIDLMRCSSKSNPFKGRFDDYLKEFLPIDSIQKLRDVGETLIIQTGEHIQTGETNDYDRNREGSLFEPCERDIDFCLRQIDGAFSLKASKESELQPFVAKATGAYRFNQRNFFDFFDDMTRDPEQHRNPKYRPIQRKPYGYTVKDSTRVERIGDKNPATREEDKDQATYITSATYIDPGSKTPLFGHELENWRFLVGVAIDPKDAFFNRFIRKDINTYTRPLDFQSKDTANDFTQTQQREPKERAIYDNLTEFKEVVKEDAKKNVHNEVMVRMRWNCDGTSRVCIFADTLEARLTAQHYAEYLQDRIHRSKNAVGYYEDYQVPIQFYTPHQETNGRFYTRSDYKKDKEEALAIFNNETLKKAYFDDDNYVFLLGLDSKSLSKALMENVNGQPIWIKMISSHNNYMLEMLLSKLDPKDDLMVLKQTFKQYKLNTFDDQFINEIVQYGYINSLNLFNSIGYRQDYIKKNIDNLLNLSIENGRSNIFAALKDLSGEKKYQENVENYLLMAIKHRQLAAFQFLLNDVKKPLNPEFLVAAAETGDAKLVKMLFARGLDANAANDLGTTALHGAAKSGKNSLVRLFLSRENIEVKNKKGETPLHFAARAGNDHTVELLIKSGANINVKDNSGKTPLHWAIESKNINLIKFLIQEGADIDATDIYNRSPIDHAIYYYEKDTTFKPIVIELLKEVQDKPFILSFSQPGLRSLFYDLIEGVESYKHNLEYMSTDVVNKVQFINKLAEKLQYIPQSDPVNIKTPLHHAAEMGQAALIEGFAKNAKHHINAQNEKGQTPLHLAAMSESPFAINELIKNGADLNIKDERGFTPLDYAIKSAHWDSITVLIKNGAKFDSQEFLKEMQRFKNENSEYCEKFDSLIKAVEKLESQLVTKQSEKILKPPFSVAKKQSVDFLMKSLRGMLDPDKDSSLYKESTKALEDALMFSLLKEQYGGKRLRGRSIVLGHLLDFVKNSDLPIEPGGNLDCLVKKAELLQSRKKQVGSFITHLAHLSVYNREQEQVIELINKLNKGDISKEEACGKLIEFVSKDSEREDPKKQCADIKDRLQGEKSKHEENPNPTNLTELP</sequence>
<comment type="caution">
    <text evidence="6">The sequence shown here is derived from an EMBL/GenBank/DDBJ whole genome shotgun (WGS) entry which is preliminary data.</text>
</comment>
<reference evidence="6 7" key="1">
    <citation type="submission" date="2015-11" db="EMBL/GenBank/DDBJ databases">
        <title>Genomic analysis of 38 Legionella species identifies large and diverse effector repertoires.</title>
        <authorList>
            <person name="Burstein D."/>
            <person name="Amaro F."/>
            <person name="Zusman T."/>
            <person name="Lifshitz Z."/>
            <person name="Cohen O."/>
            <person name="Gilbert J.A."/>
            <person name="Pupko T."/>
            <person name="Shuman H.A."/>
            <person name="Segal G."/>
        </authorList>
    </citation>
    <scope>NUCLEOTIDE SEQUENCE [LARGE SCALE GENOMIC DNA]</scope>
    <source>
        <strain evidence="6 7">ATCC 49180</strain>
    </source>
</reference>
<evidence type="ECO:0000256" key="1">
    <source>
        <dbReference type="ARBA" id="ARBA00022737"/>
    </source>
</evidence>
<dbReference type="Gene3D" id="1.25.40.20">
    <property type="entry name" value="Ankyrin repeat-containing domain"/>
    <property type="match status" value="2"/>
</dbReference>
<keyword evidence="1" id="KW-0677">Repeat</keyword>
<evidence type="ECO:0000256" key="4">
    <source>
        <dbReference type="SAM" id="MobiDB-lite"/>
    </source>
</evidence>
<keyword evidence="2 3" id="KW-0040">ANK repeat</keyword>
<feature type="repeat" description="ANK" evidence="3">
    <location>
        <begin position="1050"/>
        <end position="1082"/>
    </location>
</feature>
<protein>
    <submittedName>
        <fullName evidence="6">Phosphatase</fullName>
    </submittedName>
</protein>
<feature type="domain" description="SidE PDE" evidence="5">
    <location>
        <begin position="36"/>
        <end position="282"/>
    </location>
</feature>
<dbReference type="InterPro" id="IPR002110">
    <property type="entry name" value="Ankyrin_rpt"/>
</dbReference>
<keyword evidence="7" id="KW-1185">Reference proteome</keyword>
<name>A0A0W0ZWM3_9GAMM</name>
<dbReference type="SUPFAM" id="SSF48403">
    <property type="entry name" value="Ankyrin repeat"/>
    <property type="match status" value="2"/>
</dbReference>
<dbReference type="InterPro" id="IPR036770">
    <property type="entry name" value="Ankyrin_rpt-contain_sf"/>
</dbReference>
<dbReference type="SMART" id="SM00248">
    <property type="entry name" value="ANK"/>
    <property type="match status" value="8"/>
</dbReference>
<feature type="region of interest" description="Disordered" evidence="4">
    <location>
        <begin position="1272"/>
        <end position="1309"/>
    </location>
</feature>
<dbReference type="PANTHER" id="PTHR24126">
    <property type="entry name" value="ANKYRIN REPEAT, PH AND SEC7 DOMAIN CONTAINING PROTEIN SECG-RELATED"/>
    <property type="match status" value="1"/>
</dbReference>
<feature type="repeat" description="ANK" evidence="3">
    <location>
        <begin position="858"/>
        <end position="890"/>
    </location>
</feature>
<evidence type="ECO:0000313" key="6">
    <source>
        <dbReference type="EMBL" id="KTD73486.1"/>
    </source>
</evidence>
<dbReference type="PROSITE" id="PS50088">
    <property type="entry name" value="ANK_REPEAT"/>
    <property type="match status" value="4"/>
</dbReference>
<organism evidence="6 7">
    <name type="scientific">Legionella tucsonensis</name>
    <dbReference type="NCBI Taxonomy" id="40335"/>
    <lineage>
        <taxon>Bacteria</taxon>
        <taxon>Pseudomonadati</taxon>
        <taxon>Pseudomonadota</taxon>
        <taxon>Gammaproteobacteria</taxon>
        <taxon>Legionellales</taxon>
        <taxon>Legionellaceae</taxon>
        <taxon>Legionella</taxon>
    </lineage>
</organism>
<evidence type="ECO:0000256" key="3">
    <source>
        <dbReference type="PROSITE-ProRule" id="PRU00023"/>
    </source>
</evidence>
<dbReference type="Proteomes" id="UP000054693">
    <property type="component" value="Unassembled WGS sequence"/>
</dbReference>
<feature type="compositionally biased region" description="Polar residues" evidence="4">
    <location>
        <begin position="1300"/>
        <end position="1309"/>
    </location>
</feature>
<dbReference type="PROSITE" id="PS50297">
    <property type="entry name" value="ANK_REP_REGION"/>
    <property type="match status" value="4"/>
</dbReference>
<dbReference type="InterPro" id="IPR021014">
    <property type="entry name" value="SidE_PDE"/>
</dbReference>
<dbReference type="OrthoDB" id="5647340at2"/>
<feature type="repeat" description="ANK" evidence="3">
    <location>
        <begin position="1017"/>
        <end position="1049"/>
    </location>
</feature>
<evidence type="ECO:0000259" key="5">
    <source>
        <dbReference type="Pfam" id="PF12252"/>
    </source>
</evidence>
<dbReference type="PATRIC" id="fig|40335.7.peg.1416"/>
<proteinExistence type="predicted"/>
<dbReference type="Pfam" id="PF12252">
    <property type="entry name" value="SidE_PDE"/>
    <property type="match status" value="1"/>
</dbReference>
<feature type="repeat" description="ANK" evidence="3">
    <location>
        <begin position="825"/>
        <end position="857"/>
    </location>
</feature>
<accession>A0A0W0ZWM3</accession>
<dbReference type="RefSeq" id="WP_058520520.1">
    <property type="nucleotide sequence ID" value="NZ_CAAAIP010000001.1"/>
</dbReference>
<dbReference type="STRING" id="40335.Ltuc_1333"/>
<dbReference type="Pfam" id="PF12796">
    <property type="entry name" value="Ank_2"/>
    <property type="match status" value="2"/>
</dbReference>
<evidence type="ECO:0000313" key="7">
    <source>
        <dbReference type="Proteomes" id="UP000054693"/>
    </source>
</evidence>